<feature type="coiled-coil region" evidence="3">
    <location>
        <begin position="408"/>
        <end position="470"/>
    </location>
</feature>
<evidence type="ECO:0000256" key="2">
    <source>
        <dbReference type="PROSITE-ProRule" id="PRU00069"/>
    </source>
</evidence>
<keyword evidence="3" id="KW-0175">Coiled coil</keyword>
<keyword evidence="8" id="KW-1185">Reference proteome</keyword>
<comment type="caution">
    <text evidence="7">The sequence shown here is derived from an EMBL/GenBank/DDBJ whole genome shotgun (WGS) entry which is preliminary data.</text>
</comment>
<organism evidence="7 8">
    <name type="scientific">Geodia barretti</name>
    <name type="common">Barrett's horny sponge</name>
    <dbReference type="NCBI Taxonomy" id="519541"/>
    <lineage>
        <taxon>Eukaryota</taxon>
        <taxon>Metazoa</taxon>
        <taxon>Porifera</taxon>
        <taxon>Demospongiae</taxon>
        <taxon>Heteroscleromorpha</taxon>
        <taxon>Tetractinellida</taxon>
        <taxon>Astrophorina</taxon>
        <taxon>Geodiidae</taxon>
        <taxon>Geodia</taxon>
    </lineage>
</organism>
<dbReference type="GO" id="GO:0060090">
    <property type="term" value="F:molecular adaptor activity"/>
    <property type="evidence" value="ECO:0007669"/>
    <property type="project" value="TreeGrafter"/>
</dbReference>
<gene>
    <name evidence="7" type="ORF">GBAR_LOCUS19355</name>
</gene>
<dbReference type="InterPro" id="IPR043581">
    <property type="entry name" value="Axin-like"/>
</dbReference>
<dbReference type="SMART" id="SM00021">
    <property type="entry name" value="DAX"/>
    <property type="match status" value="1"/>
</dbReference>
<feature type="region of interest" description="Disordered" evidence="4">
    <location>
        <begin position="532"/>
        <end position="586"/>
    </location>
</feature>
<evidence type="ECO:0000256" key="3">
    <source>
        <dbReference type="SAM" id="Coils"/>
    </source>
</evidence>
<dbReference type="Proteomes" id="UP001174909">
    <property type="component" value="Unassembled WGS sequence"/>
</dbReference>
<dbReference type="GO" id="GO:0032436">
    <property type="term" value="P:positive regulation of proteasomal ubiquitin-dependent protein catabolic process"/>
    <property type="evidence" value="ECO:0007669"/>
    <property type="project" value="TreeGrafter"/>
</dbReference>
<reference evidence="7" key="1">
    <citation type="submission" date="2023-03" db="EMBL/GenBank/DDBJ databases">
        <authorList>
            <person name="Steffen K."/>
            <person name="Cardenas P."/>
        </authorList>
    </citation>
    <scope>NUCLEOTIDE SEQUENCE</scope>
</reference>
<evidence type="ECO:0000313" key="8">
    <source>
        <dbReference type="Proteomes" id="UP001174909"/>
    </source>
</evidence>
<dbReference type="InterPro" id="IPR038207">
    <property type="entry name" value="DIX_dom_sf"/>
</dbReference>
<dbReference type="GO" id="GO:0016055">
    <property type="term" value="P:Wnt signaling pathway"/>
    <property type="evidence" value="ECO:0007669"/>
    <property type="project" value="UniProtKB-KW"/>
</dbReference>
<dbReference type="SUPFAM" id="SSF54236">
    <property type="entry name" value="Ubiquitin-like"/>
    <property type="match status" value="1"/>
</dbReference>
<accession>A0AA35WUJ8</accession>
<dbReference type="GO" id="GO:0019901">
    <property type="term" value="F:protein kinase binding"/>
    <property type="evidence" value="ECO:0007669"/>
    <property type="project" value="TreeGrafter"/>
</dbReference>
<dbReference type="PANTHER" id="PTHR46102:SF2">
    <property type="entry name" value="AXIN"/>
    <property type="match status" value="1"/>
</dbReference>
<dbReference type="SUPFAM" id="SSF47576">
    <property type="entry name" value="Calponin-homology domain, CH-domain"/>
    <property type="match status" value="1"/>
</dbReference>
<dbReference type="EMBL" id="CASHTH010002728">
    <property type="protein sequence ID" value="CAI8034358.1"/>
    <property type="molecule type" value="Genomic_DNA"/>
</dbReference>
<dbReference type="Gene3D" id="1.10.418.10">
    <property type="entry name" value="Calponin-like domain"/>
    <property type="match status" value="1"/>
</dbReference>
<dbReference type="GO" id="GO:0005634">
    <property type="term" value="C:nucleus"/>
    <property type="evidence" value="ECO:0007669"/>
    <property type="project" value="TreeGrafter"/>
</dbReference>
<dbReference type="GO" id="GO:0031625">
    <property type="term" value="F:ubiquitin protein ligase binding"/>
    <property type="evidence" value="ECO:0007669"/>
    <property type="project" value="TreeGrafter"/>
</dbReference>
<dbReference type="Pfam" id="PF00778">
    <property type="entry name" value="DIX"/>
    <property type="match status" value="1"/>
</dbReference>
<dbReference type="AlphaFoldDB" id="A0AA35WUJ8"/>
<dbReference type="GO" id="GO:0005886">
    <property type="term" value="C:plasma membrane"/>
    <property type="evidence" value="ECO:0007669"/>
    <property type="project" value="TreeGrafter"/>
</dbReference>
<dbReference type="PANTHER" id="PTHR46102">
    <property type="entry name" value="AXIN"/>
    <property type="match status" value="1"/>
</dbReference>
<dbReference type="SMART" id="SM00033">
    <property type="entry name" value="CH"/>
    <property type="match status" value="1"/>
</dbReference>
<evidence type="ECO:0000256" key="1">
    <source>
        <dbReference type="ARBA" id="ARBA00022687"/>
    </source>
</evidence>
<feature type="coiled-coil region" evidence="3">
    <location>
        <begin position="334"/>
        <end position="368"/>
    </location>
</feature>
<dbReference type="GO" id="GO:0090090">
    <property type="term" value="P:negative regulation of canonical Wnt signaling pathway"/>
    <property type="evidence" value="ECO:0007669"/>
    <property type="project" value="InterPro"/>
</dbReference>
<dbReference type="Pfam" id="PF00307">
    <property type="entry name" value="CH"/>
    <property type="match status" value="1"/>
</dbReference>
<protein>
    <submittedName>
        <fullName evidence="7">Dixin</fullName>
    </submittedName>
</protein>
<name>A0AA35WUJ8_GEOBA</name>
<dbReference type="InterPro" id="IPR001158">
    <property type="entry name" value="DIX"/>
</dbReference>
<feature type="region of interest" description="Disordered" evidence="4">
    <location>
        <begin position="225"/>
        <end position="248"/>
    </location>
</feature>
<evidence type="ECO:0000259" key="6">
    <source>
        <dbReference type="PROSITE" id="PS50841"/>
    </source>
</evidence>
<dbReference type="InterPro" id="IPR029071">
    <property type="entry name" value="Ubiquitin-like_domsf"/>
</dbReference>
<evidence type="ECO:0000313" key="7">
    <source>
        <dbReference type="EMBL" id="CAI8034358.1"/>
    </source>
</evidence>
<dbReference type="GO" id="GO:0008013">
    <property type="term" value="F:beta-catenin binding"/>
    <property type="evidence" value="ECO:0007669"/>
    <property type="project" value="TreeGrafter"/>
</dbReference>
<dbReference type="GO" id="GO:0030877">
    <property type="term" value="C:beta-catenin destruction complex"/>
    <property type="evidence" value="ECO:0007669"/>
    <property type="project" value="TreeGrafter"/>
</dbReference>
<dbReference type="InterPro" id="IPR036872">
    <property type="entry name" value="CH_dom_sf"/>
</dbReference>
<dbReference type="PROSITE" id="PS50021">
    <property type="entry name" value="CH"/>
    <property type="match status" value="1"/>
</dbReference>
<dbReference type="GO" id="GO:0048468">
    <property type="term" value="P:cell development"/>
    <property type="evidence" value="ECO:0007669"/>
    <property type="project" value="TreeGrafter"/>
</dbReference>
<dbReference type="Gene3D" id="2.40.240.130">
    <property type="match status" value="1"/>
</dbReference>
<proteinExistence type="predicted"/>
<sequence>MLSEKVVPVEGEPGGLKARLAARFKKRPEESPEKKRQQLQDYTAWVNNYLKRKPGTPLVTDLRWSLGDGVIFVHLVEIVAKAQVAGVERWPSSAEGRRLNTERALEFLRGDGVMLHLDACRDLLEGNVKGVMKVILAIAERYQPKSVKPRTVVPETLRPANHTAPLPDSQYGIRQELVRPYTHPQTPIRPDQIQSSFHSSGLYPSPYPVDPATEGMYSSPIDTLPANKPPQVISGKKKPPPPPVMRSRTGSAGMYGIPEEIGEECEGPVGVVRAEERAGLSGEIGAVVSGLSQFKAELLQLHAVLLRNNDGIRDVGGSGEMGKRGEVGERGWREKECEEEIVSLRDQLGHLQDECTQAEAECTALRNMVEERNAFITTMKSEIYRKEYLNDTQKAELHTQLMQKDTHIKKLETDLADCHGNLEAKETELEAVRVDLERSQATMEQNRAEVEQLQAELGRVSASEEKLTQRLSAKDKKLLASEERLSEEREKGTRRTQLVSEYLEALAEGLAQLTSDPSQTEQLEGLRKKVADMAGRLDQPLPSSPGRRRRRDRESDDPSRHRRKRRGDRGGQNSDSAATPSSPNTTRVLYYMAGESKTEVPFVAIVPKRAAEVTLRDFKEAFGRHGDYRFFFKTEDPDCGIVKEEILSDEQMLPILKGKVTAWIRERETTAAVGPAPQ</sequence>
<dbReference type="InterPro" id="IPR001715">
    <property type="entry name" value="CH_dom"/>
</dbReference>
<evidence type="ECO:0000259" key="5">
    <source>
        <dbReference type="PROSITE" id="PS50021"/>
    </source>
</evidence>
<evidence type="ECO:0000256" key="4">
    <source>
        <dbReference type="SAM" id="MobiDB-lite"/>
    </source>
</evidence>
<feature type="compositionally biased region" description="Polar residues" evidence="4">
    <location>
        <begin position="572"/>
        <end position="586"/>
    </location>
</feature>
<dbReference type="PROSITE" id="PS50841">
    <property type="entry name" value="DIX"/>
    <property type="match status" value="1"/>
</dbReference>
<feature type="domain" description="Calponin-homology (CH)" evidence="5">
    <location>
        <begin position="36"/>
        <end position="143"/>
    </location>
</feature>
<keyword evidence="1 2" id="KW-0879">Wnt signaling pathway</keyword>
<feature type="domain" description="DIX" evidence="6">
    <location>
        <begin position="583"/>
        <end position="668"/>
    </location>
</feature>